<evidence type="ECO:0000313" key="4">
    <source>
        <dbReference type="EMBL" id="SKC02384.1"/>
    </source>
</evidence>
<protein>
    <submittedName>
        <fullName evidence="4">Por secretion system C-terminal sorting domain-containing protein</fullName>
    </submittedName>
</protein>
<evidence type="ECO:0000259" key="3">
    <source>
        <dbReference type="Pfam" id="PF18962"/>
    </source>
</evidence>
<sequence>MKKIYLGVAISLLSVTSLFSQKKFNFLNQTFGTAIYGINKNGEGVMGLRYYNFATNTLTAAESQVGTLASINDNGQYAGATFLDEVNYIFQPSFKKSSNWQAIPWFSESVPSQSQFTTYKISPNGKWVVGQMSIGTEQYGMFIFNTETMEMKRVIGGDYEHYAAYSVNDNGIVVGWADLLGVGTKRTPVYLNVNDMQVHEFLPTPSAILNAAGGINANNIIVGNYENQAFYYDLNNNNFQSLDNPAGSISCSLMDISNTGVAVGFASMGGNSRKAVIYHPSMGNTPMYLTDFLSSNGIDFSTATDQTLGTASTISSDGKYIGGFINSTMAAFAYGWAVYLDDATLGTTNNLTTSKISIYPNPVADKLSIKTNEKISNVEVYNIAGTKTQILKTQNNEIDVRHLLPGTYIIKSNIGNKVFSEKFIKK</sequence>
<dbReference type="AlphaFoldDB" id="A0A1T5G280"/>
<dbReference type="STRING" id="619805.SAMN05660477_02487"/>
<feature type="signal peptide" evidence="2">
    <location>
        <begin position="1"/>
        <end position="20"/>
    </location>
</feature>
<dbReference type="Pfam" id="PF18962">
    <property type="entry name" value="Por_Secre_tail"/>
    <property type="match status" value="1"/>
</dbReference>
<dbReference type="SUPFAM" id="SSF82171">
    <property type="entry name" value="DPP6 N-terminal domain-like"/>
    <property type="match status" value="1"/>
</dbReference>
<evidence type="ECO:0000313" key="5">
    <source>
        <dbReference type="Proteomes" id="UP000191112"/>
    </source>
</evidence>
<evidence type="ECO:0000256" key="1">
    <source>
        <dbReference type="ARBA" id="ARBA00022729"/>
    </source>
</evidence>
<feature type="domain" description="Secretion system C-terminal sorting" evidence="3">
    <location>
        <begin position="358"/>
        <end position="424"/>
    </location>
</feature>
<name>A0A1T5G280_9FLAO</name>
<dbReference type="RefSeq" id="WP_079667684.1">
    <property type="nucleotide sequence ID" value="NZ_FUYZ01000009.1"/>
</dbReference>
<dbReference type="Proteomes" id="UP000191112">
    <property type="component" value="Unassembled WGS sequence"/>
</dbReference>
<gene>
    <name evidence="4" type="ORF">SAMN05660477_02487</name>
</gene>
<keyword evidence="5" id="KW-1185">Reference proteome</keyword>
<dbReference type="OrthoDB" id="1210035at2"/>
<accession>A0A1T5G280</accession>
<feature type="chain" id="PRO_5010576936" evidence="2">
    <location>
        <begin position="21"/>
        <end position="426"/>
    </location>
</feature>
<organism evidence="4 5">
    <name type="scientific">Soonwooa buanensis</name>
    <dbReference type="NCBI Taxonomy" id="619805"/>
    <lineage>
        <taxon>Bacteria</taxon>
        <taxon>Pseudomonadati</taxon>
        <taxon>Bacteroidota</taxon>
        <taxon>Flavobacteriia</taxon>
        <taxon>Flavobacteriales</taxon>
        <taxon>Weeksellaceae</taxon>
        <taxon>Chryseobacterium group</taxon>
        <taxon>Soonwooa</taxon>
    </lineage>
</organism>
<evidence type="ECO:0000256" key="2">
    <source>
        <dbReference type="SAM" id="SignalP"/>
    </source>
</evidence>
<dbReference type="NCBIfam" id="TIGR04183">
    <property type="entry name" value="Por_Secre_tail"/>
    <property type="match status" value="1"/>
</dbReference>
<dbReference type="EMBL" id="FUYZ01000009">
    <property type="protein sequence ID" value="SKC02384.1"/>
    <property type="molecule type" value="Genomic_DNA"/>
</dbReference>
<reference evidence="4 5" key="1">
    <citation type="submission" date="2017-02" db="EMBL/GenBank/DDBJ databases">
        <authorList>
            <person name="Peterson S.W."/>
        </authorList>
    </citation>
    <scope>NUCLEOTIDE SEQUENCE [LARGE SCALE GENOMIC DNA]</scope>
    <source>
        <strain evidence="4 5">DSM 22323</strain>
    </source>
</reference>
<proteinExistence type="predicted"/>
<dbReference type="InterPro" id="IPR026444">
    <property type="entry name" value="Secre_tail"/>
</dbReference>
<keyword evidence="1 2" id="KW-0732">Signal</keyword>